<evidence type="ECO:0000256" key="2">
    <source>
        <dbReference type="ARBA" id="ARBA00022475"/>
    </source>
</evidence>
<feature type="transmembrane region" description="Helical" evidence="6">
    <location>
        <begin position="80"/>
        <end position="104"/>
    </location>
</feature>
<feature type="transmembrane region" description="Helical" evidence="6">
    <location>
        <begin position="260"/>
        <end position="279"/>
    </location>
</feature>
<feature type="transmembrane region" description="Helical" evidence="6">
    <location>
        <begin position="154"/>
        <end position="173"/>
    </location>
</feature>
<dbReference type="Pfam" id="PF01943">
    <property type="entry name" value="Polysacc_synt"/>
    <property type="match status" value="1"/>
</dbReference>
<keyword evidence="5 6" id="KW-0472">Membrane</keyword>
<gene>
    <name evidence="7" type="ORF">GCM10023333_04980</name>
</gene>
<keyword evidence="3 6" id="KW-0812">Transmembrane</keyword>
<comment type="subcellular location">
    <subcellularLocation>
        <location evidence="1">Cell membrane</location>
        <topology evidence="1">Multi-pass membrane protein</topology>
    </subcellularLocation>
</comment>
<dbReference type="PANTHER" id="PTHR30250:SF11">
    <property type="entry name" value="O-ANTIGEN TRANSPORTER-RELATED"/>
    <property type="match status" value="1"/>
</dbReference>
<feature type="transmembrane region" description="Helical" evidence="6">
    <location>
        <begin position="124"/>
        <end position="142"/>
    </location>
</feature>
<keyword evidence="8" id="KW-1185">Reference proteome</keyword>
<protein>
    <submittedName>
        <fullName evidence="7">Oligosaccharide flippase family protein</fullName>
    </submittedName>
</protein>
<dbReference type="RefSeq" id="WP_345333078.1">
    <property type="nucleotide sequence ID" value="NZ_BAABJZ010000006.1"/>
</dbReference>
<feature type="transmembrane region" description="Helical" evidence="6">
    <location>
        <begin position="391"/>
        <end position="409"/>
    </location>
</feature>
<dbReference type="InterPro" id="IPR002797">
    <property type="entry name" value="Polysacc_synth"/>
</dbReference>
<proteinExistence type="predicted"/>
<feature type="transmembrane region" description="Helical" evidence="6">
    <location>
        <begin position="366"/>
        <end position="385"/>
    </location>
</feature>
<dbReference type="EMBL" id="BAABJZ010000006">
    <property type="protein sequence ID" value="GAA4874856.1"/>
    <property type="molecule type" value="Genomic_DNA"/>
</dbReference>
<feature type="transmembrane region" description="Helical" evidence="6">
    <location>
        <begin position="179"/>
        <end position="198"/>
    </location>
</feature>
<accession>A0ABP9EEV2</accession>
<sequence>MGEIIKGGSVALILKVVAAGCAFLLNIVIARQLGVEQAGYYFLSLSAITLLATLGLLGFDNALVRFISSYNEKGNEHAIAQVYTLALSRVIPALLVIVSIAIYFVEDIALSVFSKPELADNLCLMLIASIPLSICLLHGFAFQGKKMVAMSVSSQSLLVPLGLLLVLFFFPSVSAEGLAYRYLAISCLVAVFVTLYWHRTSSPTTARPTVDVKALIVPTLPSLFVIVFVGQSLQWGSQLLVGAIASAQDVAIFASAQRTAMLTSFILIAVNAIAAPKFAASYEKGDMAMLRQTAILSGRLMTIVAVPALCVMWFGAEFIMSWFGDDFREGALVLRILAVGQFINVITGSVGYLLQMTGNERFLRNNLMFAFIFMVIGLPLAIPLFGVVGAATVTSISVGLQNLLSVFFVNRQLGFNTLRIFSR</sequence>
<feature type="transmembrane region" description="Helical" evidence="6">
    <location>
        <begin position="12"/>
        <end position="33"/>
    </location>
</feature>
<evidence type="ECO:0000256" key="5">
    <source>
        <dbReference type="ARBA" id="ARBA00023136"/>
    </source>
</evidence>
<keyword evidence="4 6" id="KW-1133">Transmembrane helix</keyword>
<dbReference type="Proteomes" id="UP001499988">
    <property type="component" value="Unassembled WGS sequence"/>
</dbReference>
<evidence type="ECO:0000313" key="8">
    <source>
        <dbReference type="Proteomes" id="UP001499988"/>
    </source>
</evidence>
<evidence type="ECO:0000256" key="1">
    <source>
        <dbReference type="ARBA" id="ARBA00004651"/>
    </source>
</evidence>
<organism evidence="7 8">
    <name type="scientific">Ferrimonas pelagia</name>
    <dbReference type="NCBI Taxonomy" id="1177826"/>
    <lineage>
        <taxon>Bacteria</taxon>
        <taxon>Pseudomonadati</taxon>
        <taxon>Pseudomonadota</taxon>
        <taxon>Gammaproteobacteria</taxon>
        <taxon>Alteromonadales</taxon>
        <taxon>Ferrimonadaceae</taxon>
        <taxon>Ferrimonas</taxon>
    </lineage>
</organism>
<keyword evidence="2" id="KW-1003">Cell membrane</keyword>
<reference evidence="8" key="1">
    <citation type="journal article" date="2019" name="Int. J. Syst. Evol. Microbiol.">
        <title>The Global Catalogue of Microorganisms (GCM) 10K type strain sequencing project: providing services to taxonomists for standard genome sequencing and annotation.</title>
        <authorList>
            <consortium name="The Broad Institute Genomics Platform"/>
            <consortium name="The Broad Institute Genome Sequencing Center for Infectious Disease"/>
            <person name="Wu L."/>
            <person name="Ma J."/>
        </authorList>
    </citation>
    <scope>NUCLEOTIDE SEQUENCE [LARGE SCALE GENOMIC DNA]</scope>
    <source>
        <strain evidence="8">JCM 18401</strain>
    </source>
</reference>
<dbReference type="PANTHER" id="PTHR30250">
    <property type="entry name" value="PST FAMILY PREDICTED COLANIC ACID TRANSPORTER"/>
    <property type="match status" value="1"/>
</dbReference>
<evidence type="ECO:0000313" key="7">
    <source>
        <dbReference type="EMBL" id="GAA4874856.1"/>
    </source>
</evidence>
<feature type="transmembrane region" description="Helical" evidence="6">
    <location>
        <begin position="300"/>
        <end position="320"/>
    </location>
</feature>
<comment type="caution">
    <text evidence="7">The sequence shown here is derived from an EMBL/GenBank/DDBJ whole genome shotgun (WGS) entry which is preliminary data.</text>
</comment>
<evidence type="ECO:0000256" key="3">
    <source>
        <dbReference type="ARBA" id="ARBA00022692"/>
    </source>
</evidence>
<feature type="transmembrane region" description="Helical" evidence="6">
    <location>
        <begin position="332"/>
        <end position="354"/>
    </location>
</feature>
<feature type="transmembrane region" description="Helical" evidence="6">
    <location>
        <begin position="39"/>
        <end position="59"/>
    </location>
</feature>
<dbReference type="InterPro" id="IPR050833">
    <property type="entry name" value="Poly_Biosynth_Transport"/>
</dbReference>
<evidence type="ECO:0000256" key="4">
    <source>
        <dbReference type="ARBA" id="ARBA00022989"/>
    </source>
</evidence>
<name>A0ABP9EEV2_9GAMM</name>
<evidence type="ECO:0000256" key="6">
    <source>
        <dbReference type="SAM" id="Phobius"/>
    </source>
</evidence>